<gene>
    <name evidence="2" type="ORF">G3I70_06375</name>
</gene>
<dbReference type="Proteomes" id="UP000475532">
    <property type="component" value="Unassembled WGS sequence"/>
</dbReference>
<dbReference type="EMBL" id="JAAGLI010000155">
    <property type="protein sequence ID" value="NEA22121.1"/>
    <property type="molecule type" value="Genomic_DNA"/>
</dbReference>
<reference evidence="2 3" key="1">
    <citation type="submission" date="2020-01" db="EMBL/GenBank/DDBJ databases">
        <title>Insect and environment-associated Actinomycetes.</title>
        <authorList>
            <person name="Currrie C."/>
            <person name="Chevrette M."/>
            <person name="Carlson C."/>
            <person name="Stubbendieck R."/>
            <person name="Wendt-Pienkowski E."/>
        </authorList>
    </citation>
    <scope>NUCLEOTIDE SEQUENCE [LARGE SCALE GENOMIC DNA]</scope>
    <source>
        <strain evidence="2 3">SID10258</strain>
    </source>
</reference>
<evidence type="ECO:0000313" key="2">
    <source>
        <dbReference type="EMBL" id="NEA22121.1"/>
    </source>
</evidence>
<evidence type="ECO:0000256" key="1">
    <source>
        <dbReference type="SAM" id="MobiDB-lite"/>
    </source>
</evidence>
<evidence type="ECO:0000313" key="3">
    <source>
        <dbReference type="Proteomes" id="UP000475532"/>
    </source>
</evidence>
<feature type="non-terminal residue" evidence="2">
    <location>
        <position position="60"/>
    </location>
</feature>
<protein>
    <submittedName>
        <fullName evidence="2">GNAT family N-acetyltransferase</fullName>
    </submittedName>
</protein>
<comment type="caution">
    <text evidence="2">The sequence shown here is derived from an EMBL/GenBank/DDBJ whole genome shotgun (WGS) entry which is preliminary data.</text>
</comment>
<feature type="region of interest" description="Disordered" evidence="1">
    <location>
        <begin position="28"/>
        <end position="49"/>
    </location>
</feature>
<feature type="compositionally biased region" description="Low complexity" evidence="1">
    <location>
        <begin position="28"/>
        <end position="41"/>
    </location>
</feature>
<accession>A0A6L9Q9M8</accession>
<dbReference type="AlphaFoldDB" id="A0A6L9Q9M8"/>
<sequence>MDVIALDAPTDAQIRAWHEVLAAVHAADPAGDPAPDPAGTARRLLSAEPGSRQRLWAAAD</sequence>
<keyword evidence="2" id="KW-0808">Transferase</keyword>
<organism evidence="2 3">
    <name type="scientific">Actinomadura bangladeshensis</name>
    <dbReference type="NCBI Taxonomy" id="453573"/>
    <lineage>
        <taxon>Bacteria</taxon>
        <taxon>Bacillati</taxon>
        <taxon>Actinomycetota</taxon>
        <taxon>Actinomycetes</taxon>
        <taxon>Streptosporangiales</taxon>
        <taxon>Thermomonosporaceae</taxon>
        <taxon>Actinomadura</taxon>
    </lineage>
</organism>
<name>A0A6L9Q9M8_9ACTN</name>
<proteinExistence type="predicted"/>
<dbReference type="GO" id="GO:0016740">
    <property type="term" value="F:transferase activity"/>
    <property type="evidence" value="ECO:0007669"/>
    <property type="project" value="UniProtKB-KW"/>
</dbReference>